<dbReference type="EMBL" id="CP034183">
    <property type="protein sequence ID" value="AZI42150.1"/>
    <property type="molecule type" value="Genomic_DNA"/>
</dbReference>
<name>A0A3G8YB42_9DEIO</name>
<dbReference type="KEGG" id="dph:EHF33_04815"/>
<sequence length="143" mass="14613">MASALTLSLAACGSGIVKPDDGTLEATAVTPSGIYAFNCHPTGQGGGPVEINDDMSFSCSSADAKANLTVLLKKTTSTVEEKSVTKRSISVVLLIYGPPAVNYAALDENASYGGVLNRSLSGSFTATPTKGITIKGKFNFSAD</sequence>
<reference evidence="1 2" key="1">
    <citation type="submission" date="2018-11" db="EMBL/GenBank/DDBJ databases">
        <title>Deinococcus shelandsis sp. nov., isolated from South Shetland Islands soil of Antarctica.</title>
        <authorList>
            <person name="Tian J."/>
        </authorList>
    </citation>
    <scope>NUCLEOTIDE SEQUENCE [LARGE SCALE GENOMIC DNA]</scope>
    <source>
        <strain evidence="1 2">S14-83T</strain>
    </source>
</reference>
<dbReference type="Proteomes" id="UP000276417">
    <property type="component" value="Chromosome 1"/>
</dbReference>
<organism evidence="1 2">
    <name type="scientific">Deinococcus psychrotolerans</name>
    <dbReference type="NCBI Taxonomy" id="2489213"/>
    <lineage>
        <taxon>Bacteria</taxon>
        <taxon>Thermotogati</taxon>
        <taxon>Deinococcota</taxon>
        <taxon>Deinococci</taxon>
        <taxon>Deinococcales</taxon>
        <taxon>Deinococcaceae</taxon>
        <taxon>Deinococcus</taxon>
    </lineage>
</organism>
<protein>
    <submittedName>
        <fullName evidence="1">Uncharacterized protein</fullName>
    </submittedName>
</protein>
<keyword evidence="2" id="KW-1185">Reference proteome</keyword>
<accession>A0A3G8YB42</accession>
<gene>
    <name evidence="1" type="ORF">EHF33_04815</name>
</gene>
<evidence type="ECO:0000313" key="2">
    <source>
        <dbReference type="Proteomes" id="UP000276417"/>
    </source>
</evidence>
<dbReference type="RefSeq" id="WP_124868368.1">
    <property type="nucleotide sequence ID" value="NZ_CP034183.1"/>
</dbReference>
<dbReference type="AlphaFoldDB" id="A0A3G8YB42"/>
<evidence type="ECO:0000313" key="1">
    <source>
        <dbReference type="EMBL" id="AZI42150.1"/>
    </source>
</evidence>
<proteinExistence type="predicted"/>